<sequence length="232" mass="27763">MDNIDWLKSYNKSLSQFEEEYSLTDLLTEDDKYYPNSYWNRIVRLSAFDKNMEENGYHFLYEIQGLSSQIHFGLKNCLFFDSLRSKKIGFPNQYNHRYAFFVESTVHAVYAYWNRVASFINFNFEKPFGKRQIYFNQKLLGKVKSEFNGIEKSSSFKYLLDVYSKLNSLDRNELAHNNSLSMQEFLPYKYEESRLNFDEINETLIFLNNAIARDIDVLCELLEYLENSVNHR</sequence>
<dbReference type="RefSeq" id="WP_336557612.1">
    <property type="nucleotide sequence ID" value="NZ_JAYLLN010000016.1"/>
</dbReference>
<keyword evidence="2" id="KW-1185">Reference proteome</keyword>
<protein>
    <recommendedName>
        <fullName evidence="3">Cthe-2314-like HEPN domain-containing protein</fullName>
    </recommendedName>
</protein>
<evidence type="ECO:0008006" key="3">
    <source>
        <dbReference type="Google" id="ProtNLM"/>
    </source>
</evidence>
<accession>A0ABU8I599</accession>
<reference evidence="1 2" key="1">
    <citation type="submission" date="2024-01" db="EMBL/GenBank/DDBJ databases">
        <title>Sphingobacterium tenebrionis sp. nov., a novel endophyte isolated from tenebrio molitor intestines.</title>
        <authorList>
            <person name="Zhang C."/>
        </authorList>
    </citation>
    <scope>NUCLEOTIDE SEQUENCE [LARGE SCALE GENOMIC DNA]</scope>
    <source>
        <strain evidence="1 2">PU5-4</strain>
    </source>
</reference>
<dbReference type="EMBL" id="JAYLLN010000016">
    <property type="protein sequence ID" value="MEI5984901.1"/>
    <property type="molecule type" value="Genomic_DNA"/>
</dbReference>
<gene>
    <name evidence="1" type="ORF">VJ786_08300</name>
</gene>
<evidence type="ECO:0000313" key="2">
    <source>
        <dbReference type="Proteomes" id="UP001363035"/>
    </source>
</evidence>
<proteinExistence type="predicted"/>
<comment type="caution">
    <text evidence="1">The sequence shown here is derived from an EMBL/GenBank/DDBJ whole genome shotgun (WGS) entry which is preliminary data.</text>
</comment>
<dbReference type="Proteomes" id="UP001363035">
    <property type="component" value="Unassembled WGS sequence"/>
</dbReference>
<evidence type="ECO:0000313" key="1">
    <source>
        <dbReference type="EMBL" id="MEI5984901.1"/>
    </source>
</evidence>
<organism evidence="1 2">
    <name type="scientific">Sphingobacterium tenebrionis</name>
    <dbReference type="NCBI Taxonomy" id="3111775"/>
    <lineage>
        <taxon>Bacteria</taxon>
        <taxon>Pseudomonadati</taxon>
        <taxon>Bacteroidota</taxon>
        <taxon>Sphingobacteriia</taxon>
        <taxon>Sphingobacteriales</taxon>
        <taxon>Sphingobacteriaceae</taxon>
        <taxon>Sphingobacterium</taxon>
    </lineage>
</organism>
<name>A0ABU8I599_9SPHI</name>